<dbReference type="Proteomes" id="UP001194469">
    <property type="component" value="Unassembled WGS sequence"/>
</dbReference>
<name>A0ABS0J3L4_9BACT</name>
<accession>A0ABS0J3L4</accession>
<evidence type="ECO:0000313" key="3">
    <source>
        <dbReference type="Proteomes" id="UP001194469"/>
    </source>
</evidence>
<keyword evidence="1" id="KW-0472">Membrane</keyword>
<organism evidence="2 3">
    <name type="scientific">Nitratidesulfovibrio oxamicus</name>
    <dbReference type="NCBI Taxonomy" id="32016"/>
    <lineage>
        <taxon>Bacteria</taxon>
        <taxon>Pseudomonadati</taxon>
        <taxon>Thermodesulfobacteriota</taxon>
        <taxon>Desulfovibrionia</taxon>
        <taxon>Desulfovibrionales</taxon>
        <taxon>Desulfovibrionaceae</taxon>
        <taxon>Nitratidesulfovibrio</taxon>
    </lineage>
</organism>
<keyword evidence="1" id="KW-0812">Transmembrane</keyword>
<gene>
    <name evidence="2" type="ORF">FVW20_05835</name>
</gene>
<dbReference type="PANTHER" id="PTHR33451">
    <property type="entry name" value="MALATE-2H(+)/NA(+)-LACTATE ANTIPORTER"/>
    <property type="match status" value="1"/>
</dbReference>
<keyword evidence="1" id="KW-1133">Transmembrane helix</keyword>
<feature type="transmembrane region" description="Helical" evidence="1">
    <location>
        <begin position="32"/>
        <end position="62"/>
    </location>
</feature>
<feature type="transmembrane region" description="Helical" evidence="1">
    <location>
        <begin position="210"/>
        <end position="229"/>
    </location>
</feature>
<comment type="caution">
    <text evidence="2">The sequence shown here is derived from an EMBL/GenBank/DDBJ whole genome shotgun (WGS) entry which is preliminary data.</text>
</comment>
<evidence type="ECO:0000256" key="1">
    <source>
        <dbReference type="SAM" id="Phobius"/>
    </source>
</evidence>
<keyword evidence="3" id="KW-1185">Reference proteome</keyword>
<reference evidence="2 3" key="1">
    <citation type="submission" date="2019-08" db="EMBL/GenBank/DDBJ databases">
        <authorList>
            <person name="Luo N."/>
        </authorList>
    </citation>
    <scope>NUCLEOTIDE SEQUENCE [LARGE SCALE GENOMIC DNA]</scope>
    <source>
        <strain evidence="2 3">NCIMB 9442</strain>
    </source>
</reference>
<dbReference type="EMBL" id="VRYY01000130">
    <property type="protein sequence ID" value="MBG3876556.1"/>
    <property type="molecule type" value="Genomic_DNA"/>
</dbReference>
<sequence>LLAVAVFWLAGDAGRAAAPGGYRLVTVLPYIAILAMALSGMNVFAVLFAGIALAGGVGMAVVDGYTPLRFAQDIYKGFTGMHEILVLSMLMGGLGELIRYQGGVAWLLAAVRRFTDRPGSSRGAAVRTGEAGISGLVAVADLCTANNTVAIILTGGMAREIAATSGVDPRRSASLLDIFSCVVQGLAPHAAQVLLAGSIAGISPVAVLSANYYCLLLGAAGVLAILVGLPRAPRTDVSGVERA</sequence>
<proteinExistence type="predicted"/>
<dbReference type="PANTHER" id="PTHR33451:SF5">
    <property type="entry name" value="NA+_H+ ANTIPORTER"/>
    <property type="match status" value="1"/>
</dbReference>
<dbReference type="InterPro" id="IPR052180">
    <property type="entry name" value="NhaC_Na-H+_Antiporter"/>
</dbReference>
<protein>
    <submittedName>
        <fullName evidence="2">Na+/H+ antiporter NhaC family protein</fullName>
    </submittedName>
</protein>
<feature type="non-terminal residue" evidence="2">
    <location>
        <position position="1"/>
    </location>
</feature>
<evidence type="ECO:0000313" key="2">
    <source>
        <dbReference type="EMBL" id="MBG3876556.1"/>
    </source>
</evidence>